<proteinExistence type="predicted"/>
<dbReference type="InterPro" id="IPR035965">
    <property type="entry name" value="PAS-like_dom_sf"/>
</dbReference>
<feature type="compositionally biased region" description="Basic and acidic residues" evidence="1">
    <location>
        <begin position="213"/>
        <end position="228"/>
    </location>
</feature>
<gene>
    <name evidence="4" type="ORF">GAK31_03748</name>
</gene>
<sequence>MSVVSVRPPDRSPVPYLRQLAQRGDRLALLACAVLAVIALLLGQQGGGAAWLLAVAAAPVLPTALLAWRHADAAWTGAVQSGLLSPQVVALSALAGQSPVLAITVLLAGLLGYRDPRPLWVAASIGIAAVVVHAALSPVVVASLLPVLLLVALSVLLLRGARSLHQQTEMLGHGPRRLAALARAIATGDALDSHADATGHARGTLAHALADTARHVHAQREREQDAHQENAQIRQALDASRTAMMIADTDHVIRYVNRSVVALLRNQQATLRQAFPDFDAEQLVGSSIHRFHANPDRIRAILDTLQATHHARCASARCTSPRW</sequence>
<feature type="transmembrane region" description="Helical" evidence="2">
    <location>
        <begin position="142"/>
        <end position="161"/>
    </location>
</feature>
<feature type="transmembrane region" description="Helical" evidence="2">
    <location>
        <begin position="88"/>
        <end position="111"/>
    </location>
</feature>
<name>A0A7V8JK53_STEMA</name>
<evidence type="ECO:0000256" key="2">
    <source>
        <dbReference type="SAM" id="Phobius"/>
    </source>
</evidence>
<evidence type="ECO:0000259" key="3">
    <source>
        <dbReference type="Pfam" id="PF13188"/>
    </source>
</evidence>
<comment type="caution">
    <text evidence="4">The sequence shown here is derived from an EMBL/GenBank/DDBJ whole genome shotgun (WGS) entry which is preliminary data.</text>
</comment>
<keyword evidence="2" id="KW-0472">Membrane</keyword>
<keyword evidence="2" id="KW-0812">Transmembrane</keyword>
<organism evidence="4 5">
    <name type="scientific">Stenotrophomonas maltophilia</name>
    <name type="common">Pseudomonas maltophilia</name>
    <name type="synonym">Xanthomonas maltophilia</name>
    <dbReference type="NCBI Taxonomy" id="40324"/>
    <lineage>
        <taxon>Bacteria</taxon>
        <taxon>Pseudomonadati</taxon>
        <taxon>Pseudomonadota</taxon>
        <taxon>Gammaproteobacteria</taxon>
        <taxon>Lysobacterales</taxon>
        <taxon>Lysobacteraceae</taxon>
        <taxon>Stenotrophomonas</taxon>
        <taxon>Stenotrophomonas maltophilia group</taxon>
    </lineage>
</organism>
<dbReference type="EMBL" id="WNDS01000006">
    <property type="protein sequence ID" value="KAF1012921.1"/>
    <property type="molecule type" value="Genomic_DNA"/>
</dbReference>
<feature type="transmembrane region" description="Helical" evidence="2">
    <location>
        <begin position="118"/>
        <end position="136"/>
    </location>
</feature>
<dbReference type="AlphaFoldDB" id="A0A7V8JK53"/>
<accession>A0A7V8JK53</accession>
<reference evidence="5" key="1">
    <citation type="journal article" date="2020" name="MBio">
        <title>Horizontal gene transfer to a defensive symbiont with a reduced genome amongst a multipartite beetle microbiome.</title>
        <authorList>
            <person name="Waterworth S.C."/>
            <person name="Florez L.V."/>
            <person name="Rees E.R."/>
            <person name="Hertweck C."/>
            <person name="Kaltenpoth M."/>
            <person name="Kwan J.C."/>
        </authorList>
    </citation>
    <scope>NUCLEOTIDE SEQUENCE [LARGE SCALE GENOMIC DNA]</scope>
</reference>
<dbReference type="Pfam" id="PF13188">
    <property type="entry name" value="PAS_8"/>
    <property type="match status" value="1"/>
</dbReference>
<feature type="transmembrane region" description="Helical" evidence="2">
    <location>
        <begin position="27"/>
        <end position="43"/>
    </location>
</feature>
<dbReference type="Gene3D" id="3.30.450.20">
    <property type="entry name" value="PAS domain"/>
    <property type="match status" value="1"/>
</dbReference>
<evidence type="ECO:0000313" key="4">
    <source>
        <dbReference type="EMBL" id="KAF1012921.1"/>
    </source>
</evidence>
<feature type="region of interest" description="Disordered" evidence="1">
    <location>
        <begin position="213"/>
        <end position="232"/>
    </location>
</feature>
<feature type="domain" description="PAS" evidence="3">
    <location>
        <begin position="232"/>
        <end position="282"/>
    </location>
</feature>
<dbReference type="Proteomes" id="UP000487117">
    <property type="component" value="Unassembled WGS sequence"/>
</dbReference>
<feature type="transmembrane region" description="Helical" evidence="2">
    <location>
        <begin position="50"/>
        <end position="68"/>
    </location>
</feature>
<dbReference type="InterPro" id="IPR000014">
    <property type="entry name" value="PAS"/>
</dbReference>
<evidence type="ECO:0000313" key="5">
    <source>
        <dbReference type="Proteomes" id="UP000487117"/>
    </source>
</evidence>
<evidence type="ECO:0000256" key="1">
    <source>
        <dbReference type="SAM" id="MobiDB-lite"/>
    </source>
</evidence>
<protein>
    <recommendedName>
        <fullName evidence="3">PAS domain-containing protein</fullName>
    </recommendedName>
</protein>
<keyword evidence="2" id="KW-1133">Transmembrane helix</keyword>
<dbReference type="SUPFAM" id="SSF55785">
    <property type="entry name" value="PYP-like sensor domain (PAS domain)"/>
    <property type="match status" value="1"/>
</dbReference>